<keyword evidence="2" id="KW-1185">Reference proteome</keyword>
<organism evidence="1 2">
    <name type="scientific">Thanatephorus cucumeris (strain AG1-IB / isolate 7/3/14)</name>
    <name type="common">Lettuce bottom rot fungus</name>
    <name type="synonym">Rhizoctonia solani</name>
    <dbReference type="NCBI Taxonomy" id="1108050"/>
    <lineage>
        <taxon>Eukaryota</taxon>
        <taxon>Fungi</taxon>
        <taxon>Dikarya</taxon>
        <taxon>Basidiomycota</taxon>
        <taxon>Agaricomycotina</taxon>
        <taxon>Agaricomycetes</taxon>
        <taxon>Cantharellales</taxon>
        <taxon>Ceratobasidiaceae</taxon>
        <taxon>Rhizoctonia</taxon>
        <taxon>Rhizoctonia solani AG-1</taxon>
    </lineage>
</organism>
<gene>
    <name evidence="1" type="ORF">RSOLAG1IB_11432</name>
</gene>
<dbReference type="PANTHER" id="PTHR14222:SF2">
    <property type="entry name" value="CONDENSIN COMPLEX SUBUNIT 1"/>
    <property type="match status" value="1"/>
</dbReference>
<dbReference type="STRING" id="1108050.A0A0B7FBV4"/>
<dbReference type="InterPro" id="IPR026971">
    <property type="entry name" value="CND1/NCAPD3"/>
</dbReference>
<name>A0A0B7FBV4_THACB</name>
<dbReference type="AlphaFoldDB" id="A0A0B7FBV4"/>
<dbReference type="PANTHER" id="PTHR14222">
    <property type="entry name" value="CONDENSIN"/>
    <property type="match status" value="1"/>
</dbReference>
<accession>A0A0B7FBV4</accession>
<dbReference type="GO" id="GO:0007076">
    <property type="term" value="P:mitotic chromosome condensation"/>
    <property type="evidence" value="ECO:0007669"/>
    <property type="project" value="InterPro"/>
</dbReference>
<dbReference type="EMBL" id="LN679229">
    <property type="protein sequence ID" value="CEL53697.1"/>
    <property type="molecule type" value="Genomic_DNA"/>
</dbReference>
<proteinExistence type="predicted"/>
<dbReference type="GO" id="GO:0000779">
    <property type="term" value="C:condensed chromosome, centromeric region"/>
    <property type="evidence" value="ECO:0007669"/>
    <property type="project" value="TreeGrafter"/>
</dbReference>
<dbReference type="GO" id="GO:0000796">
    <property type="term" value="C:condensin complex"/>
    <property type="evidence" value="ECO:0007669"/>
    <property type="project" value="TreeGrafter"/>
</dbReference>
<dbReference type="OrthoDB" id="3261686at2759"/>
<sequence length="164" mass="18875">MQSVQLHEHLSEPMSEVLSVLGRDYDYPQLTKATMREFTNKTFNAQDTKTPRSFSKFLLRLTTKVPRLILTQFPLIENYIDSEPYTTRMALVEMVGLFIKQVADDELFKKERKAKQLNSLFSSLIAYFELANMAGAYIQSINAIHIHICFIGALRVLPVARLFP</sequence>
<evidence type="ECO:0000313" key="2">
    <source>
        <dbReference type="Proteomes" id="UP000059188"/>
    </source>
</evidence>
<dbReference type="GO" id="GO:0010032">
    <property type="term" value="P:meiotic chromosome condensation"/>
    <property type="evidence" value="ECO:0007669"/>
    <property type="project" value="TreeGrafter"/>
</dbReference>
<protein>
    <submittedName>
        <fullName evidence="1">Condensin complex subunit 1</fullName>
    </submittedName>
</protein>
<dbReference type="Proteomes" id="UP000059188">
    <property type="component" value="Unassembled WGS sequence"/>
</dbReference>
<evidence type="ECO:0000313" key="1">
    <source>
        <dbReference type="EMBL" id="CEL53697.1"/>
    </source>
</evidence>
<dbReference type="GO" id="GO:0042393">
    <property type="term" value="F:histone binding"/>
    <property type="evidence" value="ECO:0007669"/>
    <property type="project" value="TreeGrafter"/>
</dbReference>
<reference evidence="1 2" key="1">
    <citation type="submission" date="2014-11" db="EMBL/GenBank/DDBJ databases">
        <authorList>
            <person name="Wibberg Daniel"/>
        </authorList>
    </citation>
    <scope>NUCLEOTIDE SEQUENCE [LARGE SCALE GENOMIC DNA]</scope>
    <source>
        <strain evidence="1">Rhizoctonia solani AG1-IB 7/3/14</strain>
    </source>
</reference>